<proteinExistence type="predicted"/>
<keyword evidence="2" id="KW-1185">Reference proteome</keyword>
<accession>A0A8J2PWR7</accession>
<protein>
    <submittedName>
        <fullName evidence="1">Uncharacterized protein</fullName>
    </submittedName>
</protein>
<evidence type="ECO:0000313" key="2">
    <source>
        <dbReference type="Proteomes" id="UP000708208"/>
    </source>
</evidence>
<reference evidence="1" key="1">
    <citation type="submission" date="2021-06" db="EMBL/GenBank/DDBJ databases">
        <authorList>
            <person name="Hodson N. C."/>
            <person name="Mongue J. A."/>
            <person name="Jaron S. K."/>
        </authorList>
    </citation>
    <scope>NUCLEOTIDE SEQUENCE</scope>
</reference>
<evidence type="ECO:0000313" key="1">
    <source>
        <dbReference type="EMBL" id="CAG7836144.1"/>
    </source>
</evidence>
<sequence length="26" mass="3023">NSNNDYSLNFEWRISSSALSFELEPC</sequence>
<dbReference type="EMBL" id="CAJVCH010570893">
    <property type="protein sequence ID" value="CAG7836144.1"/>
    <property type="molecule type" value="Genomic_DNA"/>
</dbReference>
<dbReference type="Proteomes" id="UP000708208">
    <property type="component" value="Unassembled WGS sequence"/>
</dbReference>
<feature type="non-terminal residue" evidence="1">
    <location>
        <position position="1"/>
    </location>
</feature>
<organism evidence="1 2">
    <name type="scientific">Allacma fusca</name>
    <dbReference type="NCBI Taxonomy" id="39272"/>
    <lineage>
        <taxon>Eukaryota</taxon>
        <taxon>Metazoa</taxon>
        <taxon>Ecdysozoa</taxon>
        <taxon>Arthropoda</taxon>
        <taxon>Hexapoda</taxon>
        <taxon>Collembola</taxon>
        <taxon>Symphypleona</taxon>
        <taxon>Sminthuridae</taxon>
        <taxon>Allacma</taxon>
    </lineage>
</organism>
<gene>
    <name evidence="1" type="ORF">AFUS01_LOCUS45420</name>
</gene>
<dbReference type="AlphaFoldDB" id="A0A8J2PWR7"/>
<comment type="caution">
    <text evidence="1">The sequence shown here is derived from an EMBL/GenBank/DDBJ whole genome shotgun (WGS) entry which is preliminary data.</text>
</comment>
<name>A0A8J2PWR7_9HEXA</name>